<dbReference type="Pfam" id="PF04967">
    <property type="entry name" value="HTH_10"/>
    <property type="match status" value="1"/>
</dbReference>
<protein>
    <submittedName>
        <fullName evidence="5">Helix-turn-helix domain-containing protein</fullName>
    </submittedName>
</protein>
<evidence type="ECO:0000313" key="6">
    <source>
        <dbReference type="Proteomes" id="UP001596395"/>
    </source>
</evidence>
<dbReference type="Pfam" id="PF15915">
    <property type="entry name" value="BAT"/>
    <property type="match status" value="1"/>
</dbReference>
<evidence type="ECO:0000313" key="5">
    <source>
        <dbReference type="EMBL" id="MFC6953817.1"/>
    </source>
</evidence>
<evidence type="ECO:0000259" key="3">
    <source>
        <dbReference type="Pfam" id="PF04967"/>
    </source>
</evidence>
<dbReference type="Proteomes" id="UP001596395">
    <property type="component" value="Unassembled WGS sequence"/>
</dbReference>
<sequence>MIEECLVVEFRVTGDDCPLAAATRETETTVDANPPQLRQDGNVLLQCSASASDADALADVLDTDDRLRYLHAARVDERVNFRCLSKHPCVVQRLTDAGFMVESLRYDEGEERYTGAVVGRDVLEGVMAAAGETVGVTLQRIYPLGSEDDQAVAERWPFTTAQEEAMRTAYDLGYFEVPRRVDAGEVADALGVSKSAFLERLRRGQAAVFDQLFG</sequence>
<dbReference type="PANTHER" id="PTHR34236:SF1">
    <property type="entry name" value="DIMETHYL SULFOXIDE REDUCTASE TRANSCRIPTIONAL ACTIVATOR"/>
    <property type="match status" value="1"/>
</dbReference>
<accession>A0ABD5VIA1</accession>
<evidence type="ECO:0000259" key="4">
    <source>
        <dbReference type="Pfam" id="PF15915"/>
    </source>
</evidence>
<comment type="caution">
    <text evidence="5">The sequence shown here is derived from an EMBL/GenBank/DDBJ whole genome shotgun (WGS) entry which is preliminary data.</text>
</comment>
<dbReference type="RefSeq" id="WP_336350768.1">
    <property type="nucleotide sequence ID" value="NZ_JAZAQL010000002.1"/>
</dbReference>
<keyword evidence="1" id="KW-0805">Transcription regulation</keyword>
<gene>
    <name evidence="5" type="ORF">ACFQGB_13175</name>
</gene>
<organism evidence="5 6">
    <name type="scientific">Halorubellus litoreus</name>
    <dbReference type="NCBI Taxonomy" id="755308"/>
    <lineage>
        <taxon>Archaea</taxon>
        <taxon>Methanobacteriati</taxon>
        <taxon>Methanobacteriota</taxon>
        <taxon>Stenosarchaea group</taxon>
        <taxon>Halobacteria</taxon>
        <taxon>Halobacteriales</taxon>
        <taxon>Halorubellaceae</taxon>
        <taxon>Halorubellus</taxon>
    </lineage>
</organism>
<dbReference type="InterPro" id="IPR031803">
    <property type="entry name" value="BAT_GAF/HTH-assoc"/>
</dbReference>
<dbReference type="EMBL" id="JBHSXN010000002">
    <property type="protein sequence ID" value="MFC6953817.1"/>
    <property type="molecule type" value="Genomic_DNA"/>
</dbReference>
<keyword evidence="2" id="KW-0804">Transcription</keyword>
<name>A0ABD5VIA1_9EURY</name>
<dbReference type="PANTHER" id="PTHR34236">
    <property type="entry name" value="DIMETHYL SULFOXIDE REDUCTASE TRANSCRIPTIONAL ACTIVATOR"/>
    <property type="match status" value="1"/>
</dbReference>
<reference evidence="5 6" key="1">
    <citation type="journal article" date="2019" name="Int. J. Syst. Evol. Microbiol.">
        <title>The Global Catalogue of Microorganisms (GCM) 10K type strain sequencing project: providing services to taxonomists for standard genome sequencing and annotation.</title>
        <authorList>
            <consortium name="The Broad Institute Genomics Platform"/>
            <consortium name="The Broad Institute Genome Sequencing Center for Infectious Disease"/>
            <person name="Wu L."/>
            <person name="Ma J."/>
        </authorList>
    </citation>
    <scope>NUCLEOTIDE SEQUENCE [LARGE SCALE GENOMIC DNA]</scope>
    <source>
        <strain evidence="5 6">GX26</strain>
    </source>
</reference>
<dbReference type="InterPro" id="IPR007050">
    <property type="entry name" value="HTH_bacterioopsin"/>
</dbReference>
<evidence type="ECO:0000256" key="2">
    <source>
        <dbReference type="ARBA" id="ARBA00023163"/>
    </source>
</evidence>
<proteinExistence type="predicted"/>
<feature type="domain" description="HTH bat-type" evidence="3">
    <location>
        <begin position="158"/>
        <end position="208"/>
    </location>
</feature>
<keyword evidence="6" id="KW-1185">Reference proteome</keyword>
<evidence type="ECO:0000256" key="1">
    <source>
        <dbReference type="ARBA" id="ARBA00023015"/>
    </source>
</evidence>
<dbReference type="AlphaFoldDB" id="A0ABD5VIA1"/>
<feature type="domain" description="Bacterioopsin transcriptional activator GAF and HTH associated" evidence="4">
    <location>
        <begin position="7"/>
        <end position="117"/>
    </location>
</feature>